<evidence type="ECO:0000313" key="2">
    <source>
        <dbReference type="EMBL" id="KAF5404359.1"/>
    </source>
</evidence>
<reference evidence="2" key="1">
    <citation type="submission" date="2019-05" db="EMBL/GenBank/DDBJ databases">
        <title>Annotation for the trematode Paragonimus heterotremus.</title>
        <authorList>
            <person name="Choi Y.-J."/>
        </authorList>
    </citation>
    <scope>NUCLEOTIDE SEQUENCE</scope>
    <source>
        <strain evidence="2">LC</strain>
    </source>
</reference>
<feature type="transmembrane region" description="Helical" evidence="1">
    <location>
        <begin position="95"/>
        <end position="122"/>
    </location>
</feature>
<feature type="transmembrane region" description="Helical" evidence="1">
    <location>
        <begin position="142"/>
        <end position="165"/>
    </location>
</feature>
<name>A0A8J4TGE1_9TREM</name>
<keyword evidence="1" id="KW-0472">Membrane</keyword>
<dbReference type="AlphaFoldDB" id="A0A8J4TGE1"/>
<keyword evidence="1" id="KW-1133">Transmembrane helix</keyword>
<proteinExistence type="predicted"/>
<feature type="transmembrane region" description="Helical" evidence="1">
    <location>
        <begin position="317"/>
        <end position="344"/>
    </location>
</feature>
<evidence type="ECO:0000256" key="1">
    <source>
        <dbReference type="SAM" id="Phobius"/>
    </source>
</evidence>
<dbReference type="OrthoDB" id="10328521at2759"/>
<organism evidence="2 3">
    <name type="scientific">Paragonimus heterotremus</name>
    <dbReference type="NCBI Taxonomy" id="100268"/>
    <lineage>
        <taxon>Eukaryota</taxon>
        <taxon>Metazoa</taxon>
        <taxon>Spiralia</taxon>
        <taxon>Lophotrochozoa</taxon>
        <taxon>Platyhelminthes</taxon>
        <taxon>Trematoda</taxon>
        <taxon>Digenea</taxon>
        <taxon>Plagiorchiida</taxon>
        <taxon>Troglotremata</taxon>
        <taxon>Troglotrematidae</taxon>
        <taxon>Paragonimus</taxon>
    </lineage>
</organism>
<accession>A0A8J4TGE1</accession>
<sequence>MWIRVSDDQNFMDEYDPFVTFMLTNISRTVKFDGTQGTDRFTCLDDFYCQSFHLALFRCICIGWVGLGLSVFCIVANLLVISVMGTRMLRSTCNIYLTTVLLADTVRILLYTLIHVVSAIPIGPSDQQIVYQKVVVYYLPSLHGILSTVETLITFSLIGGIGVLFTSYRHHNCRPSNASLFNSGSLSIRTSRPAREPSLLHHPRRTMFIAIFILSLLCNGPAFVKYKLVEVENAHRVKNAIIRLTSVYVNNMTVYMLFSLLTDLICNATLAGLILFLACYYRITNGSQSIRTSTSVVHQDVFEDIVIDRRRMERAMLLYIGGFWLLACVSRIAQTMIIFCTFYANSSLDVTILDENSSSLSYFMAIEEFLVIYCAPMRTVVCLITGTYVRRLVKNLCIFWLFPAQSKLLNSLKEHVQSRLTTNEMDVSIVQPSRAFRPSASASLLPLMLESKTFAVINQKRRMSAQM</sequence>
<dbReference type="EMBL" id="LUCH01000766">
    <property type="protein sequence ID" value="KAF5404359.1"/>
    <property type="molecule type" value="Genomic_DNA"/>
</dbReference>
<feature type="transmembrane region" description="Helical" evidence="1">
    <location>
        <begin position="370"/>
        <end position="389"/>
    </location>
</feature>
<feature type="transmembrane region" description="Helical" evidence="1">
    <location>
        <begin position="254"/>
        <end position="281"/>
    </location>
</feature>
<evidence type="ECO:0000313" key="3">
    <source>
        <dbReference type="Proteomes" id="UP000748531"/>
    </source>
</evidence>
<protein>
    <submittedName>
        <fullName evidence="2">Uncharacterized protein</fullName>
    </submittedName>
</protein>
<comment type="caution">
    <text evidence="2">The sequence shown here is derived from an EMBL/GenBank/DDBJ whole genome shotgun (WGS) entry which is preliminary data.</text>
</comment>
<keyword evidence="3" id="KW-1185">Reference proteome</keyword>
<keyword evidence="1" id="KW-0812">Transmembrane</keyword>
<dbReference type="Proteomes" id="UP000748531">
    <property type="component" value="Unassembled WGS sequence"/>
</dbReference>
<gene>
    <name evidence="2" type="ORF">PHET_02039</name>
</gene>
<feature type="transmembrane region" description="Helical" evidence="1">
    <location>
        <begin position="55"/>
        <end position="83"/>
    </location>
</feature>
<feature type="transmembrane region" description="Helical" evidence="1">
    <location>
        <begin position="206"/>
        <end position="224"/>
    </location>
</feature>